<dbReference type="Proteomes" id="UP001152523">
    <property type="component" value="Unassembled WGS sequence"/>
</dbReference>
<comment type="caution">
    <text evidence="2">The sequence shown here is derived from an EMBL/GenBank/DDBJ whole genome shotgun (WGS) entry which is preliminary data.</text>
</comment>
<organism evidence="2 3">
    <name type="scientific">Cuscuta epithymum</name>
    <dbReference type="NCBI Taxonomy" id="186058"/>
    <lineage>
        <taxon>Eukaryota</taxon>
        <taxon>Viridiplantae</taxon>
        <taxon>Streptophyta</taxon>
        <taxon>Embryophyta</taxon>
        <taxon>Tracheophyta</taxon>
        <taxon>Spermatophyta</taxon>
        <taxon>Magnoliopsida</taxon>
        <taxon>eudicotyledons</taxon>
        <taxon>Gunneridae</taxon>
        <taxon>Pentapetalae</taxon>
        <taxon>asterids</taxon>
        <taxon>lamiids</taxon>
        <taxon>Solanales</taxon>
        <taxon>Convolvulaceae</taxon>
        <taxon>Cuscuteae</taxon>
        <taxon>Cuscuta</taxon>
        <taxon>Cuscuta subgen. Cuscuta</taxon>
    </lineage>
</organism>
<name>A0AAV0F6T7_9ASTE</name>
<dbReference type="EMBL" id="CAMAPF010000965">
    <property type="protein sequence ID" value="CAH9131234.1"/>
    <property type="molecule type" value="Genomic_DNA"/>
</dbReference>
<dbReference type="AlphaFoldDB" id="A0AAV0F6T7"/>
<feature type="region of interest" description="Disordered" evidence="1">
    <location>
        <begin position="50"/>
        <end position="166"/>
    </location>
</feature>
<gene>
    <name evidence="2" type="ORF">CEPIT_LOCUS31248</name>
</gene>
<protein>
    <submittedName>
        <fullName evidence="2">Uncharacterized protein</fullName>
    </submittedName>
</protein>
<reference evidence="2" key="1">
    <citation type="submission" date="2022-07" db="EMBL/GenBank/DDBJ databases">
        <authorList>
            <person name="Macas J."/>
            <person name="Novak P."/>
            <person name="Neumann P."/>
        </authorList>
    </citation>
    <scope>NUCLEOTIDE SEQUENCE</scope>
</reference>
<proteinExistence type="predicted"/>
<keyword evidence="3" id="KW-1185">Reference proteome</keyword>
<evidence type="ECO:0000313" key="3">
    <source>
        <dbReference type="Proteomes" id="UP001152523"/>
    </source>
</evidence>
<evidence type="ECO:0000256" key="1">
    <source>
        <dbReference type="SAM" id="MobiDB-lite"/>
    </source>
</evidence>
<evidence type="ECO:0000313" key="2">
    <source>
        <dbReference type="EMBL" id="CAH9131234.1"/>
    </source>
</evidence>
<sequence>MDPENDFDLESLDAKLQRLTIVAGVKHTKTNEDGPRGNPYGILCVCQEEGTMNTAPPGDPVSSDSGGTELAQPKRKLAFRSLHELPQDEPAEPSAKPSENEDYNDDSSISSSSVKVQVAPTKKNVAVKTPAKPSHAEATSSSTVLVQPEEPEDDVIADLRPKKRKA</sequence>
<accession>A0AAV0F6T7</accession>